<evidence type="ECO:0000313" key="1">
    <source>
        <dbReference type="EMBL" id="RWU07920.1"/>
    </source>
</evidence>
<dbReference type="OrthoDB" id="1359545at2"/>
<proteinExistence type="predicted"/>
<name>A0A443YVG1_9GAMM</name>
<gene>
    <name evidence="1" type="ORF">EGC76_11840</name>
</gene>
<protein>
    <submittedName>
        <fullName evidence="1">Uncharacterized protein</fullName>
    </submittedName>
</protein>
<evidence type="ECO:0000313" key="2">
    <source>
        <dbReference type="Proteomes" id="UP000288789"/>
    </source>
</evidence>
<dbReference type="AlphaFoldDB" id="A0A443YVG1"/>
<reference evidence="1 2" key="1">
    <citation type="submission" date="2018-12" db="EMBL/GenBank/DDBJ databases">
        <authorList>
            <person name="Li A."/>
            <person name="Zhang M."/>
            <person name="Zhu H."/>
        </authorList>
    </citation>
    <scope>NUCLEOTIDE SEQUENCE [LARGE SCALE GENOMIC DNA]</scope>
    <source>
        <strain evidence="1 2">R04H25</strain>
    </source>
</reference>
<sequence length="213" mass="25118">MDDFLKGVYVSEVKKQCEFGLAAVSYLNHALHQIHNDALQRDEQQFYHSEVFRQTHSLLTHASNVSRMFWPPLPKQKKNETDEHYESRLLNIDKVVRGRALKSEYGLDDSNPLKNRSLRDHLEHYDERLDHWRNNSVNRNILSDTIGPPNAVVGLAESDMMRWFDPTRSMFRFRGEEYDLQAIASSIDQLLVISRRLQQELWDRRVNRSEHSA</sequence>
<dbReference type="RefSeq" id="WP_128353207.1">
    <property type="nucleotide sequence ID" value="NZ_RSFE01000021.1"/>
</dbReference>
<organism evidence="1 2">
    <name type="scientific">Pseudidiomarina gelatinasegens</name>
    <dbReference type="NCBI Taxonomy" id="2487740"/>
    <lineage>
        <taxon>Bacteria</taxon>
        <taxon>Pseudomonadati</taxon>
        <taxon>Pseudomonadota</taxon>
        <taxon>Gammaproteobacteria</taxon>
        <taxon>Alteromonadales</taxon>
        <taxon>Idiomarinaceae</taxon>
        <taxon>Pseudidiomarina</taxon>
    </lineage>
</organism>
<comment type="caution">
    <text evidence="1">The sequence shown here is derived from an EMBL/GenBank/DDBJ whole genome shotgun (WGS) entry which is preliminary data.</text>
</comment>
<dbReference type="Proteomes" id="UP000288789">
    <property type="component" value="Unassembled WGS sequence"/>
</dbReference>
<keyword evidence="2" id="KW-1185">Reference proteome</keyword>
<accession>A0A443YVG1</accession>
<dbReference type="EMBL" id="RSFE01000021">
    <property type="protein sequence ID" value="RWU07920.1"/>
    <property type="molecule type" value="Genomic_DNA"/>
</dbReference>